<dbReference type="GO" id="GO:0160148">
    <property type="term" value="F:tRNA pseudouridine(55) synthase activity"/>
    <property type="evidence" value="ECO:0007669"/>
    <property type="project" value="UniProtKB-EC"/>
</dbReference>
<dbReference type="Proteomes" id="UP000245609">
    <property type="component" value="Unassembled WGS sequence"/>
</dbReference>
<evidence type="ECO:0000256" key="5">
    <source>
        <dbReference type="ARBA" id="ARBA00023235"/>
    </source>
</evidence>
<comment type="catalytic activity">
    <reaction evidence="1">
        <text>a uridine in mRNA = a pseudouridine in mRNA</text>
        <dbReference type="Rhea" id="RHEA:56644"/>
        <dbReference type="Rhea" id="RHEA-COMP:14658"/>
        <dbReference type="Rhea" id="RHEA-COMP:14659"/>
        <dbReference type="ChEBI" id="CHEBI:65314"/>
        <dbReference type="ChEBI" id="CHEBI:65315"/>
    </reaction>
</comment>
<dbReference type="GO" id="GO:1990481">
    <property type="term" value="P:mRNA pseudouridine synthesis"/>
    <property type="evidence" value="ECO:0007669"/>
    <property type="project" value="TreeGrafter"/>
</dbReference>
<protein>
    <recommendedName>
        <fullName evidence="3">tRNA pseudouridine(55) synthase</fullName>
        <ecNumber evidence="3">5.4.99.25</ecNumber>
    </recommendedName>
</protein>
<dbReference type="Gene3D" id="3.30.2350.10">
    <property type="entry name" value="Pseudouridine synthase"/>
    <property type="match status" value="1"/>
</dbReference>
<dbReference type="GO" id="GO:0006400">
    <property type="term" value="P:tRNA modification"/>
    <property type="evidence" value="ECO:0007669"/>
    <property type="project" value="TreeGrafter"/>
</dbReference>
<name>A0A2T9ZL74_9FUNG</name>
<dbReference type="STRING" id="133381.A0A2T9ZL74"/>
<evidence type="ECO:0000256" key="1">
    <source>
        <dbReference type="ARBA" id="ARBA00001166"/>
    </source>
</evidence>
<dbReference type="SUPFAM" id="SSF55120">
    <property type="entry name" value="Pseudouridine synthase"/>
    <property type="match status" value="1"/>
</dbReference>
<keyword evidence="8" id="KW-1185">Reference proteome</keyword>
<dbReference type="EMBL" id="MBFS01000014">
    <property type="protein sequence ID" value="PVV05335.1"/>
    <property type="molecule type" value="Genomic_DNA"/>
</dbReference>
<evidence type="ECO:0000313" key="7">
    <source>
        <dbReference type="EMBL" id="PVV05335.1"/>
    </source>
</evidence>
<dbReference type="InterPro" id="IPR014780">
    <property type="entry name" value="tRNA_psdUridine_synth_TruB"/>
</dbReference>
<proteinExistence type="inferred from homology"/>
<evidence type="ECO:0000256" key="2">
    <source>
        <dbReference type="ARBA" id="ARBA00008999"/>
    </source>
</evidence>
<evidence type="ECO:0000313" key="8">
    <source>
        <dbReference type="Proteomes" id="UP000245609"/>
    </source>
</evidence>
<keyword evidence="4" id="KW-0819">tRNA processing</keyword>
<dbReference type="HAMAP" id="MF_01080">
    <property type="entry name" value="TruB_bact"/>
    <property type="match status" value="1"/>
</dbReference>
<dbReference type="AlphaFoldDB" id="A0A2T9ZL74"/>
<keyword evidence="5" id="KW-0413">Isomerase</keyword>
<reference evidence="7 8" key="1">
    <citation type="journal article" date="2018" name="MBio">
        <title>Comparative Genomics Reveals the Core Gene Toolbox for the Fungus-Insect Symbiosis.</title>
        <authorList>
            <person name="Wang Y."/>
            <person name="Stata M."/>
            <person name="Wang W."/>
            <person name="Stajich J.E."/>
            <person name="White M.M."/>
            <person name="Moncalvo J.M."/>
        </authorList>
    </citation>
    <scope>NUCLEOTIDE SEQUENCE [LARGE SCALE GENOMIC DNA]</scope>
    <source>
        <strain evidence="7 8">SC-DP-2</strain>
    </source>
</reference>
<gene>
    <name evidence="7" type="ORF">BB560_000142</name>
</gene>
<dbReference type="GO" id="GO:0003723">
    <property type="term" value="F:RNA binding"/>
    <property type="evidence" value="ECO:0007669"/>
    <property type="project" value="InterPro"/>
</dbReference>
<comment type="caution">
    <text evidence="7">The sequence shown here is derived from an EMBL/GenBank/DDBJ whole genome shotgun (WGS) entry which is preliminary data.</text>
</comment>
<sequence length="299" mass="33298">MSKFQVHGIFALNKPPGITSARLVDKVKKILKLDEIQKPVEEFSINTNRNKYKRKNAPAWKLGHAGTLDPQAKGVMILGIGQGCKALSSYLKTPKKYEAEVILGYSTNTLDIDGEIDEIVPNTSISEDSIKSKLHSFIGNIKQTPPKFSALKVNGKPLYHYAYKDVPIPDVDKSRFVDIYSLTLDYFKDIKHNRSSAEGILKSLEIGDQAKLVLEHDYHCFGFSTTCGRGTYIRSLGKDICTSLGTTGFISKLSRTQYGPFILGNNVLDLEDLSDTEKVLDVINYSVLLHNKTFESQSS</sequence>
<feature type="domain" description="Pseudouridine synthase II N-terminal" evidence="6">
    <location>
        <begin position="58"/>
        <end position="188"/>
    </location>
</feature>
<dbReference type="Pfam" id="PF01509">
    <property type="entry name" value="TruB_N"/>
    <property type="match status" value="1"/>
</dbReference>
<evidence type="ECO:0000256" key="4">
    <source>
        <dbReference type="ARBA" id="ARBA00022694"/>
    </source>
</evidence>
<evidence type="ECO:0000256" key="3">
    <source>
        <dbReference type="ARBA" id="ARBA00012787"/>
    </source>
</evidence>
<dbReference type="PANTHER" id="PTHR13767:SF2">
    <property type="entry name" value="PSEUDOURIDYLATE SYNTHASE TRUB1"/>
    <property type="match status" value="1"/>
</dbReference>
<dbReference type="EC" id="5.4.99.25" evidence="3"/>
<dbReference type="InterPro" id="IPR002501">
    <property type="entry name" value="PsdUridine_synth_N"/>
</dbReference>
<dbReference type="InterPro" id="IPR020103">
    <property type="entry name" value="PsdUridine_synth_cat_dom_sf"/>
</dbReference>
<comment type="similarity">
    <text evidence="2">Belongs to the pseudouridine synthase TruB family.</text>
</comment>
<accession>A0A2T9ZL74</accession>
<dbReference type="PANTHER" id="PTHR13767">
    <property type="entry name" value="TRNA-PSEUDOURIDINE SYNTHASE"/>
    <property type="match status" value="1"/>
</dbReference>
<dbReference type="GO" id="GO:0005634">
    <property type="term" value="C:nucleus"/>
    <property type="evidence" value="ECO:0007669"/>
    <property type="project" value="TreeGrafter"/>
</dbReference>
<organism evidence="7 8">
    <name type="scientific">Smittium megazygosporum</name>
    <dbReference type="NCBI Taxonomy" id="133381"/>
    <lineage>
        <taxon>Eukaryota</taxon>
        <taxon>Fungi</taxon>
        <taxon>Fungi incertae sedis</taxon>
        <taxon>Zoopagomycota</taxon>
        <taxon>Kickxellomycotina</taxon>
        <taxon>Harpellomycetes</taxon>
        <taxon>Harpellales</taxon>
        <taxon>Legeriomycetaceae</taxon>
        <taxon>Smittium</taxon>
    </lineage>
</organism>
<dbReference type="OrthoDB" id="9995526at2759"/>
<evidence type="ECO:0000259" key="6">
    <source>
        <dbReference type="Pfam" id="PF01509"/>
    </source>
</evidence>